<comment type="caution">
    <text evidence="7">The sequence shown here is derived from an EMBL/GenBank/DDBJ whole genome shotgun (WGS) entry which is preliminary data.</text>
</comment>
<dbReference type="PROSITE" id="PS50926">
    <property type="entry name" value="TRAM"/>
    <property type="match status" value="1"/>
</dbReference>
<name>A0ABS3YNT5_9BACT</name>
<dbReference type="SUPFAM" id="SSF53335">
    <property type="entry name" value="S-adenosyl-L-methionine-dependent methyltransferases"/>
    <property type="match status" value="1"/>
</dbReference>
<dbReference type="InterPro" id="IPR010280">
    <property type="entry name" value="U5_MeTrfase_fam"/>
</dbReference>
<feature type="domain" description="TRAM" evidence="6">
    <location>
        <begin position="1"/>
        <end position="61"/>
    </location>
</feature>
<dbReference type="Gene3D" id="2.40.50.1070">
    <property type="match status" value="1"/>
</dbReference>
<dbReference type="PANTHER" id="PTHR11061">
    <property type="entry name" value="RNA M5U METHYLTRANSFERASE"/>
    <property type="match status" value="1"/>
</dbReference>
<evidence type="ECO:0000256" key="4">
    <source>
        <dbReference type="PROSITE-ProRule" id="PRU01024"/>
    </source>
</evidence>
<dbReference type="GO" id="GO:0032259">
    <property type="term" value="P:methylation"/>
    <property type="evidence" value="ECO:0007669"/>
    <property type="project" value="UniProtKB-KW"/>
</dbReference>
<dbReference type="InterPro" id="IPR029063">
    <property type="entry name" value="SAM-dependent_MTases_sf"/>
</dbReference>
<dbReference type="SUPFAM" id="SSF50249">
    <property type="entry name" value="Nucleic acid-binding proteins"/>
    <property type="match status" value="1"/>
</dbReference>
<sequence>MNKKKKPLLQQVAVEDYAAEGKALSKIDGKVIFIEGAVPGDVVDVQLSKSKKEWGEGKAIHFHSFSPDRVTPFCEHFGVCGGCKWQMLPYEKQLQYKQNEVVQNLKRIGKVQLPPIQPIIGCTETARYRNKLEFTFSNRRYLLPNEIAAAKEAPIDQENALGFHVPRLFDKVIDINTCHLMAEPVNAVKNTIRNYAKEHNLTFYDIRFHHGWLRTLIVRVATTGEVMVNVCFGYDDEKERVRLFDHLLKQVPGITTLLYTINPKKNDTIYDLEPKAYFGKGYIIETLSVTPGGEKLKFKIGPKSFFQTNTRQGERLYQVTRELACLTGQETVYDLYCGTGSIGLFVSDKAKKIIGVETVQEAISDAWENAALNNIEHAKFFAGDVIDVCTSEFFQEHGKPDVIITDPPRAGMHEKLVRKILETSAPLVVYVSCNPATQARDLNLLDEKYEVTHVQPVDMFPHTHHIENVVQLKLR</sequence>
<dbReference type="InterPro" id="IPR030390">
    <property type="entry name" value="MeTrfase_TrmA_AS"/>
</dbReference>
<dbReference type="PROSITE" id="PS01231">
    <property type="entry name" value="TRMA_2"/>
    <property type="match status" value="1"/>
</dbReference>
<dbReference type="PANTHER" id="PTHR11061:SF30">
    <property type="entry name" value="TRNA (URACIL(54)-C(5))-METHYLTRANSFERASE"/>
    <property type="match status" value="1"/>
</dbReference>
<evidence type="ECO:0000256" key="1">
    <source>
        <dbReference type="ARBA" id="ARBA00022603"/>
    </source>
</evidence>
<evidence type="ECO:0000313" key="7">
    <source>
        <dbReference type="EMBL" id="MBO9199483.1"/>
    </source>
</evidence>
<dbReference type="Gene3D" id="3.40.50.150">
    <property type="entry name" value="Vaccinia Virus protein VP39"/>
    <property type="match status" value="1"/>
</dbReference>
<dbReference type="PROSITE" id="PS51687">
    <property type="entry name" value="SAM_MT_RNA_M5U"/>
    <property type="match status" value="1"/>
</dbReference>
<feature type="active site" evidence="5">
    <location>
        <position position="433"/>
    </location>
</feature>
<dbReference type="CDD" id="cd02440">
    <property type="entry name" value="AdoMet_MTases"/>
    <property type="match status" value="1"/>
</dbReference>
<evidence type="ECO:0000256" key="2">
    <source>
        <dbReference type="ARBA" id="ARBA00022679"/>
    </source>
</evidence>
<keyword evidence="8" id="KW-1185">Reference proteome</keyword>
<feature type="binding site" evidence="4">
    <location>
        <position position="406"/>
    </location>
    <ligand>
        <name>S-adenosyl-L-methionine</name>
        <dbReference type="ChEBI" id="CHEBI:59789"/>
    </ligand>
</feature>
<evidence type="ECO:0000259" key="6">
    <source>
        <dbReference type="PROSITE" id="PS50926"/>
    </source>
</evidence>
<proteinExistence type="inferred from homology"/>
<dbReference type="Pfam" id="PF01938">
    <property type="entry name" value="TRAM"/>
    <property type="match status" value="1"/>
</dbReference>
<dbReference type="InterPro" id="IPR002792">
    <property type="entry name" value="TRAM_dom"/>
</dbReference>
<dbReference type="GO" id="GO:0008168">
    <property type="term" value="F:methyltransferase activity"/>
    <property type="evidence" value="ECO:0007669"/>
    <property type="project" value="UniProtKB-KW"/>
</dbReference>
<evidence type="ECO:0000256" key="5">
    <source>
        <dbReference type="PROSITE-ProRule" id="PRU10015"/>
    </source>
</evidence>
<accession>A0ABS3YNT5</accession>
<dbReference type="EMBL" id="JAGHKO010000001">
    <property type="protein sequence ID" value="MBO9199483.1"/>
    <property type="molecule type" value="Genomic_DNA"/>
</dbReference>
<keyword evidence="2 4" id="KW-0808">Transferase</keyword>
<reference evidence="7 8" key="1">
    <citation type="submission" date="2021-03" db="EMBL/GenBank/DDBJ databases">
        <title>Assistant Professor.</title>
        <authorList>
            <person name="Huq M.A."/>
        </authorList>
    </citation>
    <scope>NUCLEOTIDE SEQUENCE [LARGE SCALE GENOMIC DNA]</scope>
    <source>
        <strain evidence="7 8">MAH-29</strain>
    </source>
</reference>
<comment type="similarity">
    <text evidence="4">Belongs to the class I-like SAM-binding methyltransferase superfamily. RNA M5U methyltransferase family.</text>
</comment>
<keyword evidence="3 4" id="KW-0949">S-adenosyl-L-methionine</keyword>
<gene>
    <name evidence="7" type="primary">rlmD</name>
    <name evidence="7" type="ORF">J7I42_04340</name>
</gene>
<dbReference type="PROSITE" id="PS01230">
    <property type="entry name" value="TRMA_1"/>
    <property type="match status" value="1"/>
</dbReference>
<feature type="binding site" evidence="4">
    <location>
        <position position="357"/>
    </location>
    <ligand>
        <name>S-adenosyl-L-methionine</name>
        <dbReference type="ChEBI" id="CHEBI:59789"/>
    </ligand>
</feature>
<evidence type="ECO:0000256" key="3">
    <source>
        <dbReference type="ARBA" id="ARBA00022691"/>
    </source>
</evidence>
<evidence type="ECO:0000313" key="8">
    <source>
        <dbReference type="Proteomes" id="UP000677244"/>
    </source>
</evidence>
<dbReference type="EC" id="2.1.1.190" evidence="7"/>
<dbReference type="Proteomes" id="UP000677244">
    <property type="component" value="Unassembled WGS sequence"/>
</dbReference>
<dbReference type="Gene3D" id="2.40.50.140">
    <property type="entry name" value="Nucleic acid-binding proteins"/>
    <property type="match status" value="1"/>
</dbReference>
<dbReference type="NCBIfam" id="TIGR00479">
    <property type="entry name" value="rumA"/>
    <property type="match status" value="1"/>
</dbReference>
<feature type="active site" description="Nucleophile" evidence="4">
    <location>
        <position position="433"/>
    </location>
</feature>
<protein>
    <submittedName>
        <fullName evidence="7">23S rRNA (Uracil(1939)-C(5))-methyltransferase RlmD</fullName>
        <ecNumber evidence="7">2.1.1.190</ecNumber>
    </submittedName>
</protein>
<dbReference type="InterPro" id="IPR030391">
    <property type="entry name" value="MeTrfase_TrmA_CS"/>
</dbReference>
<keyword evidence="1 4" id="KW-0489">Methyltransferase</keyword>
<feature type="binding site" evidence="4">
    <location>
        <position position="336"/>
    </location>
    <ligand>
        <name>S-adenosyl-L-methionine</name>
        <dbReference type="ChEBI" id="CHEBI:59789"/>
    </ligand>
</feature>
<feature type="binding site" evidence="4">
    <location>
        <position position="307"/>
    </location>
    <ligand>
        <name>S-adenosyl-L-methionine</name>
        <dbReference type="ChEBI" id="CHEBI:59789"/>
    </ligand>
</feature>
<organism evidence="7 8">
    <name type="scientific">Niastella soli</name>
    <dbReference type="NCBI Taxonomy" id="2821487"/>
    <lineage>
        <taxon>Bacteria</taxon>
        <taxon>Pseudomonadati</taxon>
        <taxon>Bacteroidota</taxon>
        <taxon>Chitinophagia</taxon>
        <taxon>Chitinophagales</taxon>
        <taxon>Chitinophagaceae</taxon>
        <taxon>Niastella</taxon>
    </lineage>
</organism>
<dbReference type="Pfam" id="PF05958">
    <property type="entry name" value="tRNA_U5-meth_tr"/>
    <property type="match status" value="1"/>
</dbReference>
<dbReference type="RefSeq" id="WP_209137545.1">
    <property type="nucleotide sequence ID" value="NZ_JAGHKO010000001.1"/>
</dbReference>
<dbReference type="InterPro" id="IPR012340">
    <property type="entry name" value="NA-bd_OB-fold"/>
</dbReference>